<evidence type="ECO:0000256" key="4">
    <source>
        <dbReference type="ARBA" id="ARBA00022490"/>
    </source>
</evidence>
<evidence type="ECO:0000256" key="13">
    <source>
        <dbReference type="ARBA" id="ARBA00060084"/>
    </source>
</evidence>
<dbReference type="GO" id="GO:0061504">
    <property type="term" value="P:cyclic threonylcarbamoyladenosine biosynthetic process"/>
    <property type="evidence" value="ECO:0007669"/>
    <property type="project" value="TreeGrafter"/>
</dbReference>
<keyword evidence="9" id="KW-0067">ATP-binding</keyword>
<dbReference type="CDD" id="cd00755">
    <property type="entry name" value="YgdL_like"/>
    <property type="match status" value="1"/>
</dbReference>
<evidence type="ECO:0000256" key="2">
    <source>
        <dbReference type="ARBA" id="ARBA00004496"/>
    </source>
</evidence>
<dbReference type="PANTHER" id="PTHR43267">
    <property type="entry name" value="TRNA THREONYLCARBAMOYLADENOSINE DEHYDRATASE"/>
    <property type="match status" value="1"/>
</dbReference>
<keyword evidence="8" id="KW-1000">Mitochondrion outer membrane</keyword>
<sequence>MKCHSSILPLATLTVLATTLFVESFHKYYLKDGTNTFLDYIRNLIVSDSKDKKDIPESLRIGSKHNSSKSGLVKTSENTIVHLPQPYSEHLILEQLTRNYSFLSEEGMKKIRSLRIVVVGAGGVGSNAIVALARSGVSHLRIVDFDQVSLSSLNRHACATLKDVGRSKVDVLVDFIGQIAPWSQVEGINELFSIEKSERLLLTMEDNIKPDYIIDCIDNIETKIELLTYCYQNELPVISSMGAACKSDATRINIGDISVSDEDPLARVVRRSLKKIGINKGITTIFSAEKPDPRKANLLPLDDAEFEKGKVEELSALQNFRVRILPVLGTMPGMFGLAIATRIVTEAGGYPIEPVEGKNRYKVYDSLFQSLAGQQSRLGYEQRTPWVNLSDTQYILEEVWRGKSPISGYSTRLTLSRWFPGVELSTQNVVVLTKEEQKEHEKRVLLGGEKIEDVYSPEVLERIAYRFKEEEYYSKFR</sequence>
<dbReference type="GO" id="GO:0005741">
    <property type="term" value="C:mitochondrial outer membrane"/>
    <property type="evidence" value="ECO:0007669"/>
    <property type="project" value="UniProtKB-SubCell"/>
</dbReference>
<dbReference type="Proteomes" id="UP001378960">
    <property type="component" value="Unassembled WGS sequence"/>
</dbReference>
<evidence type="ECO:0000259" key="14">
    <source>
        <dbReference type="Pfam" id="PF00899"/>
    </source>
</evidence>
<dbReference type="SUPFAM" id="SSF69572">
    <property type="entry name" value="Activating enzymes of the ubiquitin-like proteins"/>
    <property type="match status" value="1"/>
</dbReference>
<dbReference type="GO" id="GO:0005524">
    <property type="term" value="F:ATP binding"/>
    <property type="evidence" value="ECO:0007669"/>
    <property type="project" value="UniProtKB-KW"/>
</dbReference>
<comment type="function">
    <text evidence="13">Catalyzes the ATP-dependent dehydration of threonylcarbamoyladenosine at position 37 (t(6)A37) to form cyclic t(6)A37 (ct(6)A37) in tRNAs that read codons beginning with adenine.</text>
</comment>
<keyword evidence="5" id="KW-0436">Ligase</keyword>
<keyword evidence="4" id="KW-0963">Cytoplasm</keyword>
<protein>
    <submittedName>
        <fullName evidence="15">tRNA threonylcarbamoyladenosine dehydratase</fullName>
    </submittedName>
</protein>
<keyword evidence="16" id="KW-1185">Reference proteome</keyword>
<dbReference type="GO" id="GO:0061503">
    <property type="term" value="F:tRNA threonylcarbamoyladenosine dehydratase"/>
    <property type="evidence" value="ECO:0007669"/>
    <property type="project" value="TreeGrafter"/>
</dbReference>
<dbReference type="FunFam" id="3.40.50.720:FF:000125">
    <property type="entry name" value="tRNA threonylcarbamoyladenosine dehydratase 2-like"/>
    <property type="match status" value="1"/>
</dbReference>
<comment type="subcellular location">
    <subcellularLocation>
        <location evidence="2">Cytoplasm</location>
    </subcellularLocation>
    <subcellularLocation>
        <location evidence="1">Mitochondrion outer membrane</location>
        <topology evidence="1">Multi-pass membrane protein</topology>
    </subcellularLocation>
</comment>
<dbReference type="InterPro" id="IPR035985">
    <property type="entry name" value="Ubiquitin-activating_enz"/>
</dbReference>
<evidence type="ECO:0000256" key="5">
    <source>
        <dbReference type="ARBA" id="ARBA00022598"/>
    </source>
</evidence>
<name>A0AAV5QYL2_PICKL</name>
<keyword evidence="6" id="KW-0812">Transmembrane</keyword>
<dbReference type="InterPro" id="IPR000594">
    <property type="entry name" value="ThiF_NAD_FAD-bd"/>
</dbReference>
<evidence type="ECO:0000313" key="15">
    <source>
        <dbReference type="EMBL" id="GMM44264.1"/>
    </source>
</evidence>
<dbReference type="Pfam" id="PF00899">
    <property type="entry name" value="ThiF"/>
    <property type="match status" value="1"/>
</dbReference>
<dbReference type="Gene3D" id="3.40.50.720">
    <property type="entry name" value="NAD(P)-binding Rossmann-like Domain"/>
    <property type="match status" value="1"/>
</dbReference>
<keyword evidence="11" id="KW-0496">Mitochondrion</keyword>
<evidence type="ECO:0000256" key="12">
    <source>
        <dbReference type="ARBA" id="ARBA00023136"/>
    </source>
</evidence>
<keyword evidence="7" id="KW-0547">Nucleotide-binding</keyword>
<dbReference type="EMBL" id="BTGB01000001">
    <property type="protein sequence ID" value="GMM44264.1"/>
    <property type="molecule type" value="Genomic_DNA"/>
</dbReference>
<comment type="similarity">
    <text evidence="3">Belongs to the HesA/MoeB/ThiF family.</text>
</comment>
<evidence type="ECO:0000256" key="1">
    <source>
        <dbReference type="ARBA" id="ARBA00004374"/>
    </source>
</evidence>
<evidence type="ECO:0000256" key="10">
    <source>
        <dbReference type="ARBA" id="ARBA00022989"/>
    </source>
</evidence>
<evidence type="ECO:0000256" key="7">
    <source>
        <dbReference type="ARBA" id="ARBA00022741"/>
    </source>
</evidence>
<feature type="domain" description="THIF-type NAD/FAD binding fold" evidence="14">
    <location>
        <begin position="98"/>
        <end position="370"/>
    </location>
</feature>
<organism evidence="15 16">
    <name type="scientific">Pichia kluyveri</name>
    <name type="common">Yeast</name>
    <dbReference type="NCBI Taxonomy" id="36015"/>
    <lineage>
        <taxon>Eukaryota</taxon>
        <taxon>Fungi</taxon>
        <taxon>Dikarya</taxon>
        <taxon>Ascomycota</taxon>
        <taxon>Saccharomycotina</taxon>
        <taxon>Pichiomycetes</taxon>
        <taxon>Pichiales</taxon>
        <taxon>Pichiaceae</taxon>
        <taxon>Pichia</taxon>
    </lineage>
</organism>
<dbReference type="GO" id="GO:0008641">
    <property type="term" value="F:ubiquitin-like modifier activating enzyme activity"/>
    <property type="evidence" value="ECO:0007669"/>
    <property type="project" value="InterPro"/>
</dbReference>
<accession>A0AAV5QYL2</accession>
<evidence type="ECO:0000256" key="8">
    <source>
        <dbReference type="ARBA" id="ARBA00022787"/>
    </source>
</evidence>
<dbReference type="InterPro" id="IPR045886">
    <property type="entry name" value="ThiF/MoeB/HesA"/>
</dbReference>
<dbReference type="PANTHER" id="PTHR43267:SF2">
    <property type="entry name" value="TRNA THREONYLCARBAMOYLADENOSINE DEHYDRATASE 1-RELATED"/>
    <property type="match status" value="1"/>
</dbReference>
<evidence type="ECO:0000256" key="3">
    <source>
        <dbReference type="ARBA" id="ARBA00009919"/>
    </source>
</evidence>
<keyword evidence="12" id="KW-0472">Membrane</keyword>
<reference evidence="15 16" key="1">
    <citation type="journal article" date="2023" name="Elife">
        <title>Identification of key yeast species and microbe-microbe interactions impacting larval growth of Drosophila in the wild.</title>
        <authorList>
            <person name="Mure A."/>
            <person name="Sugiura Y."/>
            <person name="Maeda R."/>
            <person name="Honda K."/>
            <person name="Sakurai N."/>
            <person name="Takahashi Y."/>
            <person name="Watada M."/>
            <person name="Katoh T."/>
            <person name="Gotoh A."/>
            <person name="Gotoh Y."/>
            <person name="Taniguchi I."/>
            <person name="Nakamura K."/>
            <person name="Hayashi T."/>
            <person name="Katayama T."/>
            <person name="Uemura T."/>
            <person name="Hattori Y."/>
        </authorList>
    </citation>
    <scope>NUCLEOTIDE SEQUENCE [LARGE SCALE GENOMIC DNA]</scope>
    <source>
        <strain evidence="15 16">PK-24</strain>
    </source>
</reference>
<comment type="caution">
    <text evidence="15">The sequence shown here is derived from an EMBL/GenBank/DDBJ whole genome shotgun (WGS) entry which is preliminary data.</text>
</comment>
<keyword evidence="10" id="KW-1133">Transmembrane helix</keyword>
<proteinExistence type="inferred from homology"/>
<dbReference type="AlphaFoldDB" id="A0AAV5QYL2"/>
<evidence type="ECO:0000256" key="11">
    <source>
        <dbReference type="ARBA" id="ARBA00023128"/>
    </source>
</evidence>
<evidence type="ECO:0000256" key="6">
    <source>
        <dbReference type="ARBA" id="ARBA00022692"/>
    </source>
</evidence>
<evidence type="ECO:0000256" key="9">
    <source>
        <dbReference type="ARBA" id="ARBA00022840"/>
    </source>
</evidence>
<gene>
    <name evidence="15" type="ORF">DAPK24_008390</name>
</gene>
<evidence type="ECO:0000313" key="16">
    <source>
        <dbReference type="Proteomes" id="UP001378960"/>
    </source>
</evidence>